<dbReference type="GO" id="GO:0005507">
    <property type="term" value="F:copper ion binding"/>
    <property type="evidence" value="ECO:0007669"/>
    <property type="project" value="InterPro"/>
</dbReference>
<proteinExistence type="inferred from homology"/>
<dbReference type="InterPro" id="IPR008972">
    <property type="entry name" value="Cupredoxin"/>
</dbReference>
<accession>A0A933GMD5</accession>
<evidence type="ECO:0000256" key="4">
    <source>
        <dbReference type="ARBA" id="ARBA00011233"/>
    </source>
</evidence>
<comment type="similarity">
    <text evidence="3">Belongs to the multicopper oxidase family.</text>
</comment>
<comment type="catalytic activity">
    <reaction evidence="11">
        <text>nitric oxide + Fe(III)-[cytochrome c] + H2O = Fe(II)-[cytochrome c] + nitrite + 2 H(+)</text>
        <dbReference type="Rhea" id="RHEA:15233"/>
        <dbReference type="Rhea" id="RHEA-COMP:10350"/>
        <dbReference type="Rhea" id="RHEA-COMP:14399"/>
        <dbReference type="ChEBI" id="CHEBI:15377"/>
        <dbReference type="ChEBI" id="CHEBI:15378"/>
        <dbReference type="ChEBI" id="CHEBI:16301"/>
        <dbReference type="ChEBI" id="CHEBI:16480"/>
        <dbReference type="ChEBI" id="CHEBI:29033"/>
        <dbReference type="ChEBI" id="CHEBI:29034"/>
        <dbReference type="EC" id="1.7.2.1"/>
    </reaction>
</comment>
<gene>
    <name evidence="14" type="primary">nirK</name>
    <name evidence="14" type="ORF">HY730_07810</name>
</gene>
<evidence type="ECO:0000313" key="15">
    <source>
        <dbReference type="Proteomes" id="UP000772181"/>
    </source>
</evidence>
<evidence type="ECO:0000256" key="2">
    <source>
        <dbReference type="ARBA" id="ARBA00001973"/>
    </source>
</evidence>
<dbReference type="PANTHER" id="PTHR11709">
    <property type="entry name" value="MULTI-COPPER OXIDASE"/>
    <property type="match status" value="1"/>
</dbReference>
<evidence type="ECO:0000259" key="13">
    <source>
        <dbReference type="Pfam" id="PF07732"/>
    </source>
</evidence>
<dbReference type="Proteomes" id="UP000772181">
    <property type="component" value="Unassembled WGS sequence"/>
</dbReference>
<dbReference type="GO" id="GO:0050421">
    <property type="term" value="F:nitrite reductase (NO-forming) activity"/>
    <property type="evidence" value="ECO:0007669"/>
    <property type="project" value="UniProtKB-EC"/>
</dbReference>
<dbReference type="InterPro" id="IPR001287">
    <property type="entry name" value="NO2-reductase_Cu"/>
</dbReference>
<dbReference type="InterPro" id="IPR011707">
    <property type="entry name" value="Cu-oxidase-like_N"/>
</dbReference>
<dbReference type="EC" id="1.7.2.1" evidence="5"/>
<dbReference type="InterPro" id="IPR045087">
    <property type="entry name" value="Cu-oxidase_fam"/>
</dbReference>
<dbReference type="PANTHER" id="PTHR11709:SF394">
    <property type="entry name" value="FI03373P-RELATED"/>
    <property type="match status" value="1"/>
</dbReference>
<evidence type="ECO:0000256" key="7">
    <source>
        <dbReference type="ARBA" id="ARBA00022723"/>
    </source>
</evidence>
<dbReference type="FunFam" id="2.60.40.420:FF:000093">
    <property type="entry name" value="Copper-containing nitrite reductase"/>
    <property type="match status" value="1"/>
</dbReference>
<feature type="domain" description="Plastocyanin-like" evidence="13">
    <location>
        <begin position="63"/>
        <end position="172"/>
    </location>
</feature>
<feature type="binding site" description="type 1 copper site" evidence="12">
    <location>
        <position position="149"/>
    </location>
    <ligand>
        <name>Cu cation</name>
        <dbReference type="ChEBI" id="CHEBI:23378"/>
        <label>1</label>
    </ligand>
</feature>
<evidence type="ECO:0000313" key="14">
    <source>
        <dbReference type="EMBL" id="MBI4596262.1"/>
    </source>
</evidence>
<keyword evidence="8" id="KW-0677">Repeat</keyword>
<dbReference type="Pfam" id="PF07732">
    <property type="entry name" value="Cu-oxidase_3"/>
    <property type="match status" value="1"/>
</dbReference>
<feature type="binding site" description="type 1 copper site" evidence="12">
    <location>
        <position position="309"/>
    </location>
    <ligand>
        <name>Cu cation</name>
        <dbReference type="ChEBI" id="CHEBI:23378"/>
        <label>1</label>
    </ligand>
</feature>
<evidence type="ECO:0000256" key="5">
    <source>
        <dbReference type="ARBA" id="ARBA00011882"/>
    </source>
</evidence>
<feature type="binding site" description="type 1 copper site" evidence="12">
    <location>
        <position position="157"/>
    </location>
    <ligand>
        <name>Cu cation</name>
        <dbReference type="ChEBI" id="CHEBI:23378"/>
        <label>1</label>
    </ligand>
</feature>
<reference evidence="14" key="1">
    <citation type="submission" date="2020-07" db="EMBL/GenBank/DDBJ databases">
        <title>Huge and variable diversity of episymbiotic CPR bacteria and DPANN archaea in groundwater ecosystems.</title>
        <authorList>
            <person name="He C.Y."/>
            <person name="Keren R."/>
            <person name="Whittaker M."/>
            <person name="Farag I.F."/>
            <person name="Doudna J."/>
            <person name="Cate J.H.D."/>
            <person name="Banfield J.F."/>
        </authorList>
    </citation>
    <scope>NUCLEOTIDE SEQUENCE</scope>
    <source>
        <strain evidence="14">NC_groundwater_1482_Ag_S-0.65um_47_24</strain>
    </source>
</reference>
<dbReference type="AlphaFoldDB" id="A0A933GMD5"/>
<dbReference type="NCBIfam" id="TIGR02376">
    <property type="entry name" value="Cu_nitrite_red"/>
    <property type="match status" value="1"/>
</dbReference>
<comment type="cofactor">
    <cofactor evidence="2 12">
        <name>Cu(2+)</name>
        <dbReference type="ChEBI" id="CHEBI:29036"/>
    </cofactor>
</comment>
<evidence type="ECO:0000256" key="12">
    <source>
        <dbReference type="PIRSR" id="PIRSR601287-1"/>
    </source>
</evidence>
<protein>
    <recommendedName>
        <fullName evidence="6">Copper-containing nitrite reductase</fullName>
        <ecNumber evidence="5">1.7.2.1</ecNumber>
    </recommendedName>
</protein>
<comment type="cofactor">
    <cofactor evidence="1 12">
        <name>Cu(+)</name>
        <dbReference type="ChEBI" id="CHEBI:49552"/>
    </cofactor>
</comment>
<keyword evidence="9 14" id="KW-0560">Oxidoreductase</keyword>
<dbReference type="SUPFAM" id="SSF49503">
    <property type="entry name" value="Cupredoxins"/>
    <property type="match status" value="2"/>
</dbReference>
<dbReference type="PRINTS" id="PR00695">
    <property type="entry name" value="CUNO2RDTASE"/>
</dbReference>
<dbReference type="Gene3D" id="2.60.40.420">
    <property type="entry name" value="Cupredoxins - blue copper proteins"/>
    <property type="match status" value="2"/>
</dbReference>
<sequence>MRIIRYLGVISSVALVIFLLSCLMPESSQAEKAQLALAPQVPPPIARKEPAVVVVELEAIEKRAKLADGIEYEFWTFNGSVPAPFIRVRVGDTVEVHLKNNKNNKNTHTVDFHFITGPGGGANVLMTEPGKESVVRFKALKPGLYVYHCGAPPLPAHIAQGLYGMVLVEPEKGLPKVDREFYVMQSEFYTEGGVGDPGFQAFSSKKAAAERPEYVLFNGRVGSLMPDGGSPLKAKVGETVRIYFGNIGPNLVSSFHVVGEIFDKVYREGGVPGAGNPDLNVQTTLVPAGSASIVEFKVEVPGGYILVDHSIFRIDRGAAGILSVEGPEAPEIYSAKPKSAGH</sequence>
<comment type="subunit">
    <text evidence="4">Homotrimer.</text>
</comment>
<organism evidence="14 15">
    <name type="scientific">Tectimicrobiota bacterium</name>
    <dbReference type="NCBI Taxonomy" id="2528274"/>
    <lineage>
        <taxon>Bacteria</taxon>
        <taxon>Pseudomonadati</taxon>
        <taxon>Nitrospinota/Tectimicrobiota group</taxon>
        <taxon>Candidatus Tectimicrobiota</taxon>
    </lineage>
</organism>
<dbReference type="CDD" id="cd04208">
    <property type="entry name" value="CuRO_2_CuNIR"/>
    <property type="match status" value="1"/>
</dbReference>
<evidence type="ECO:0000256" key="9">
    <source>
        <dbReference type="ARBA" id="ARBA00023002"/>
    </source>
</evidence>
<dbReference type="EMBL" id="JACQWF010000344">
    <property type="protein sequence ID" value="MBI4596262.1"/>
    <property type="molecule type" value="Genomic_DNA"/>
</dbReference>
<evidence type="ECO:0000256" key="8">
    <source>
        <dbReference type="ARBA" id="ARBA00022737"/>
    </source>
</evidence>
<keyword evidence="7 12" id="KW-0479">Metal-binding</keyword>
<feature type="binding site" description="type 1 copper site" evidence="12">
    <location>
        <position position="113"/>
    </location>
    <ligand>
        <name>Cu cation</name>
        <dbReference type="ChEBI" id="CHEBI:23378"/>
        <label>1</label>
    </ligand>
</feature>
<feature type="binding site" description="type 1 copper site" evidence="12">
    <location>
        <position position="108"/>
    </location>
    <ligand>
        <name>Cu cation</name>
        <dbReference type="ChEBI" id="CHEBI:23378"/>
        <label>1</label>
    </ligand>
</feature>
<evidence type="ECO:0000256" key="10">
    <source>
        <dbReference type="ARBA" id="ARBA00023008"/>
    </source>
</evidence>
<dbReference type="CDD" id="cd11020">
    <property type="entry name" value="CuRO_1_CuNIR"/>
    <property type="match status" value="1"/>
</dbReference>
<evidence type="ECO:0000256" key="3">
    <source>
        <dbReference type="ARBA" id="ARBA00010609"/>
    </source>
</evidence>
<keyword evidence="10 12" id="KW-0186">Copper</keyword>
<name>A0A933GMD5_UNCTE</name>
<evidence type="ECO:0000256" key="1">
    <source>
        <dbReference type="ARBA" id="ARBA00001960"/>
    </source>
</evidence>
<evidence type="ECO:0000256" key="11">
    <source>
        <dbReference type="ARBA" id="ARBA00049340"/>
    </source>
</evidence>
<comment type="caution">
    <text evidence="14">The sequence shown here is derived from an EMBL/GenBank/DDBJ whole genome shotgun (WGS) entry which is preliminary data.</text>
</comment>
<dbReference type="PROSITE" id="PS51257">
    <property type="entry name" value="PROKAR_LIPOPROTEIN"/>
    <property type="match status" value="1"/>
</dbReference>
<evidence type="ECO:0000256" key="6">
    <source>
        <dbReference type="ARBA" id="ARBA00017290"/>
    </source>
</evidence>
<feature type="binding site" description="type 1 copper site" evidence="12">
    <location>
        <position position="148"/>
    </location>
    <ligand>
        <name>Cu cation</name>
        <dbReference type="ChEBI" id="CHEBI:23378"/>
        <label>1</label>
    </ligand>
</feature>